<evidence type="ECO:0000313" key="2">
    <source>
        <dbReference type="Proteomes" id="UP000225821"/>
    </source>
</evidence>
<gene>
    <name evidence="1" type="ORF">pf16_89</name>
</gene>
<accession>A0A1S5R3M7</accession>
<dbReference type="Proteomes" id="UP000225821">
    <property type="component" value="Segment"/>
</dbReference>
<protein>
    <submittedName>
        <fullName evidence="1">Uncharacterized protein</fullName>
    </submittedName>
</protein>
<sequence>MKNFVRDDFGYINNRGRSKYWGVTVRQDDTCRDRWMVSYKPANGEETHSLGAVGFHLKEQDAAKFAAAIYETGQLRQNTVKLKVLSVDKKFVLYTRNNALYREAYTTQEVYQPAPTVTLDEATQPDLTQQQIVRKVRRIRKVKGDQVSKLTKLILEGNLSQKSTKALIAVLESTLKSKA</sequence>
<keyword evidence="2" id="KW-1185">Reference proteome</keyword>
<name>A0A1S5R3M7_9CAUD</name>
<evidence type="ECO:0000313" key="1">
    <source>
        <dbReference type="EMBL" id="AND75012.1"/>
    </source>
</evidence>
<proteinExistence type="predicted"/>
<organism evidence="1 2">
    <name type="scientific">Pseudomonas phage pf16</name>
    <dbReference type="NCBI Taxonomy" id="1815630"/>
    <lineage>
        <taxon>Viruses</taxon>
        <taxon>Duplodnaviria</taxon>
        <taxon>Heunggongvirae</taxon>
        <taxon>Uroviricota</taxon>
        <taxon>Caudoviricetes</taxon>
        <taxon>Chakrabartyvirus</taxon>
        <taxon>Chakrabartyvirus pf16</taxon>
    </lineage>
</organism>
<reference evidence="1 2" key="1">
    <citation type="submission" date="2016-03" db="EMBL/GenBank/DDBJ databases">
        <title>Characterisation of pf16 and phiPMW: Two novel phages infecting Pseudomonas putida PpG1.</title>
        <authorList>
            <person name="Magill D.J."/>
            <person name="Krylov V.N."/>
            <person name="Shaburova O.V."/>
            <person name="Allen C.C.R."/>
            <person name="McGrath J.W."/>
            <person name="Quinn J.P."/>
            <person name="Kulakov L.A."/>
        </authorList>
    </citation>
    <scope>NUCLEOTIDE SEQUENCE [LARGE SCALE GENOMIC DNA]</scope>
</reference>
<dbReference type="EMBL" id="KU873925">
    <property type="protein sequence ID" value="AND75012.1"/>
    <property type="molecule type" value="Genomic_DNA"/>
</dbReference>